<feature type="domain" description="P-type ATPase N-terminal" evidence="1">
    <location>
        <begin position="107"/>
        <end position="144"/>
    </location>
</feature>
<reference evidence="2 3" key="1">
    <citation type="submission" date="2020-04" db="EMBL/GenBank/DDBJ databases">
        <title>Perkinsus olseni comparative genomics.</title>
        <authorList>
            <person name="Bogema D.R."/>
        </authorList>
    </citation>
    <scope>NUCLEOTIDE SEQUENCE [LARGE SCALE GENOMIC DNA]</scope>
    <source>
        <strain evidence="2">ATCC PRA-179</strain>
    </source>
</reference>
<dbReference type="GO" id="GO:0045332">
    <property type="term" value="P:phospholipid translocation"/>
    <property type="evidence" value="ECO:0007669"/>
    <property type="project" value="TreeGrafter"/>
</dbReference>
<dbReference type="OrthoDB" id="354346at2759"/>
<dbReference type="PANTHER" id="PTHR24092">
    <property type="entry name" value="PROBABLE PHOSPHOLIPID-TRANSPORTING ATPASE"/>
    <property type="match status" value="1"/>
</dbReference>
<evidence type="ECO:0000313" key="3">
    <source>
        <dbReference type="Proteomes" id="UP000570595"/>
    </source>
</evidence>
<gene>
    <name evidence="2" type="ORF">FOZ61_008825</name>
</gene>
<dbReference type="EMBL" id="JABAHT010000060">
    <property type="protein sequence ID" value="KAF4667071.1"/>
    <property type="molecule type" value="Genomic_DNA"/>
</dbReference>
<proteinExistence type="predicted"/>
<sequence>MFARDVIPNMLRGRSSSSSAISPFEFGEDDFPSVFVSQDNPYDSSFGTSAGAETIELLFGPYISDAPADFHVRNNRALAELVASDPDVTAADELSLCAFISAHHKTQFHNRVPSTKYRLWTFIPLNLWEQFHRIANLWFLLVVFVVLGGPTG</sequence>
<accession>A0A7J6M7M8</accession>
<dbReference type="InterPro" id="IPR032631">
    <property type="entry name" value="P-type_ATPase_N"/>
</dbReference>
<dbReference type="GO" id="GO:0140326">
    <property type="term" value="F:ATPase-coupled intramembrane lipid transporter activity"/>
    <property type="evidence" value="ECO:0007669"/>
    <property type="project" value="TreeGrafter"/>
</dbReference>
<evidence type="ECO:0000259" key="1">
    <source>
        <dbReference type="Pfam" id="PF16209"/>
    </source>
</evidence>
<dbReference type="GO" id="GO:0005886">
    <property type="term" value="C:plasma membrane"/>
    <property type="evidence" value="ECO:0007669"/>
    <property type="project" value="TreeGrafter"/>
</dbReference>
<organism evidence="2 3">
    <name type="scientific">Perkinsus olseni</name>
    <name type="common">Perkinsus atlanticus</name>
    <dbReference type="NCBI Taxonomy" id="32597"/>
    <lineage>
        <taxon>Eukaryota</taxon>
        <taxon>Sar</taxon>
        <taxon>Alveolata</taxon>
        <taxon>Perkinsozoa</taxon>
        <taxon>Perkinsea</taxon>
        <taxon>Perkinsida</taxon>
        <taxon>Perkinsidae</taxon>
        <taxon>Perkinsus</taxon>
    </lineage>
</organism>
<dbReference type="Pfam" id="PF16209">
    <property type="entry name" value="PhoLip_ATPase_N"/>
    <property type="match status" value="1"/>
</dbReference>
<dbReference type="AlphaFoldDB" id="A0A7J6M7M8"/>
<evidence type="ECO:0000313" key="2">
    <source>
        <dbReference type="EMBL" id="KAF4667071.1"/>
    </source>
</evidence>
<protein>
    <recommendedName>
        <fullName evidence="1">P-type ATPase N-terminal domain-containing protein</fullName>
    </recommendedName>
</protein>
<dbReference type="PANTHER" id="PTHR24092:SF84">
    <property type="entry name" value="PHOSPHOLIPID-TRANSPORTING ATPASE VD"/>
    <property type="match status" value="1"/>
</dbReference>
<comment type="caution">
    <text evidence="2">The sequence shown here is derived from an EMBL/GenBank/DDBJ whole genome shotgun (WGS) entry which is preliminary data.</text>
</comment>
<name>A0A7J6M7M8_PEROL</name>
<dbReference type="Proteomes" id="UP000570595">
    <property type="component" value="Unassembled WGS sequence"/>
</dbReference>